<comment type="caution">
    <text evidence="10">The sequence shown here is derived from an EMBL/GenBank/DDBJ whole genome shotgun (WGS) entry which is preliminary data.</text>
</comment>
<evidence type="ECO:0000256" key="8">
    <source>
        <dbReference type="PIRSR" id="PIRSR605150-2"/>
    </source>
</evidence>
<evidence type="ECO:0000256" key="2">
    <source>
        <dbReference type="ARBA" id="ARBA00022676"/>
    </source>
</evidence>
<comment type="subcellular location">
    <subcellularLocation>
        <location evidence="1">Endomembrane system</location>
        <topology evidence="1">Multi-pass membrane protein</topology>
    </subcellularLocation>
</comment>
<dbReference type="EMBL" id="JXTC01000291">
    <property type="protein sequence ID" value="PON68983.1"/>
    <property type="molecule type" value="Genomic_DNA"/>
</dbReference>
<accession>A0A2P5D6Q0</accession>
<evidence type="ECO:0000256" key="6">
    <source>
        <dbReference type="ARBA" id="ARBA00023136"/>
    </source>
</evidence>
<proteinExistence type="predicted"/>
<dbReference type="GO" id="GO:0016020">
    <property type="term" value="C:membrane"/>
    <property type="evidence" value="ECO:0007669"/>
    <property type="project" value="InterPro"/>
</dbReference>
<keyword evidence="2" id="KW-0328">Glycosyltransferase</keyword>
<dbReference type="AlphaFoldDB" id="A0A2P5D6Q0"/>
<evidence type="ECO:0000256" key="3">
    <source>
        <dbReference type="ARBA" id="ARBA00022679"/>
    </source>
</evidence>
<organism evidence="10 11">
    <name type="scientific">Trema orientale</name>
    <name type="common">Charcoal tree</name>
    <name type="synonym">Celtis orientalis</name>
    <dbReference type="NCBI Taxonomy" id="63057"/>
    <lineage>
        <taxon>Eukaryota</taxon>
        <taxon>Viridiplantae</taxon>
        <taxon>Streptophyta</taxon>
        <taxon>Embryophyta</taxon>
        <taxon>Tracheophyta</taxon>
        <taxon>Spermatophyta</taxon>
        <taxon>Magnoliopsida</taxon>
        <taxon>eudicotyledons</taxon>
        <taxon>Gunneridae</taxon>
        <taxon>Pentapetalae</taxon>
        <taxon>rosids</taxon>
        <taxon>fabids</taxon>
        <taxon>Rosales</taxon>
        <taxon>Cannabaceae</taxon>
        <taxon>Trema</taxon>
    </lineage>
</organism>
<keyword evidence="7" id="KW-0961">Cell wall biogenesis/degradation</keyword>
<keyword evidence="3" id="KW-0808">Transferase</keyword>
<sequence length="230" mass="26157">MKAQRSRLSTTGAPPLHTAELSRLTIPNRIFAAVYASLVLTLLYHHAVTLASLLFQYNSTTTTTKISSLFISTALLISDVVFAFMWATSQSFRMRPLYRKEFPEKYLNNYKGKKYSEEFPAIDVFVCTADPYKEPPMNVVNTALSVMAFDYPEEKVSIYVSDDGGSALTLFAFMEAAKFAVHWLPFCRENDVVERTPEAYFSANYHSLSPETQRIKVIYSISITYYIHTT</sequence>
<dbReference type="GO" id="GO:0071555">
    <property type="term" value="P:cell wall organization"/>
    <property type="evidence" value="ECO:0007669"/>
    <property type="project" value="UniProtKB-KW"/>
</dbReference>
<dbReference type="GO" id="GO:0012505">
    <property type="term" value="C:endomembrane system"/>
    <property type="evidence" value="ECO:0007669"/>
    <property type="project" value="UniProtKB-SubCell"/>
</dbReference>
<dbReference type="InterPro" id="IPR029044">
    <property type="entry name" value="Nucleotide-diphossugar_trans"/>
</dbReference>
<keyword evidence="5 9" id="KW-1133">Transmembrane helix</keyword>
<feature type="transmembrane region" description="Helical" evidence="9">
    <location>
        <begin position="66"/>
        <end position="87"/>
    </location>
</feature>
<evidence type="ECO:0000256" key="7">
    <source>
        <dbReference type="ARBA" id="ARBA00023316"/>
    </source>
</evidence>
<feature type="binding site" evidence="8">
    <location>
        <position position="134"/>
    </location>
    <ligand>
        <name>UDP-alpha-D-glucose</name>
        <dbReference type="ChEBI" id="CHEBI:58885"/>
    </ligand>
</feature>
<evidence type="ECO:0000256" key="1">
    <source>
        <dbReference type="ARBA" id="ARBA00004127"/>
    </source>
</evidence>
<evidence type="ECO:0000256" key="9">
    <source>
        <dbReference type="SAM" id="Phobius"/>
    </source>
</evidence>
<gene>
    <name evidence="10" type="ORF">TorRG33x02_260240</name>
</gene>
<evidence type="ECO:0000313" key="11">
    <source>
        <dbReference type="Proteomes" id="UP000237000"/>
    </source>
</evidence>
<dbReference type="OrthoDB" id="1929172at2759"/>
<dbReference type="GO" id="GO:0030244">
    <property type="term" value="P:cellulose biosynthetic process"/>
    <property type="evidence" value="ECO:0007669"/>
    <property type="project" value="InterPro"/>
</dbReference>
<evidence type="ECO:0000313" key="10">
    <source>
        <dbReference type="EMBL" id="PON68983.1"/>
    </source>
</evidence>
<keyword evidence="11" id="KW-1185">Reference proteome</keyword>
<reference evidence="11" key="1">
    <citation type="submission" date="2016-06" db="EMBL/GenBank/DDBJ databases">
        <title>Parallel loss of symbiosis genes in relatives of nitrogen-fixing non-legume Parasponia.</title>
        <authorList>
            <person name="Van Velzen R."/>
            <person name="Holmer R."/>
            <person name="Bu F."/>
            <person name="Rutten L."/>
            <person name="Van Zeijl A."/>
            <person name="Liu W."/>
            <person name="Santuari L."/>
            <person name="Cao Q."/>
            <person name="Sharma T."/>
            <person name="Shen D."/>
            <person name="Roswanjaya Y."/>
            <person name="Wardhani T."/>
            <person name="Kalhor M.S."/>
            <person name="Jansen J."/>
            <person name="Van den Hoogen J."/>
            <person name="Gungor B."/>
            <person name="Hartog M."/>
            <person name="Hontelez J."/>
            <person name="Verver J."/>
            <person name="Yang W.-C."/>
            <person name="Schijlen E."/>
            <person name="Repin R."/>
            <person name="Schilthuizen M."/>
            <person name="Schranz E."/>
            <person name="Heidstra R."/>
            <person name="Miyata K."/>
            <person name="Fedorova E."/>
            <person name="Kohlen W."/>
            <person name="Bisseling T."/>
            <person name="Smit S."/>
            <person name="Geurts R."/>
        </authorList>
    </citation>
    <scope>NUCLEOTIDE SEQUENCE [LARGE SCALE GENOMIC DNA]</scope>
    <source>
        <strain evidence="11">cv. RG33-2</strain>
    </source>
</reference>
<protein>
    <submittedName>
        <fullName evidence="10">Cellulose synthase</fullName>
    </submittedName>
</protein>
<feature type="transmembrane region" description="Helical" evidence="9">
    <location>
        <begin position="30"/>
        <end position="54"/>
    </location>
</feature>
<evidence type="ECO:0000256" key="5">
    <source>
        <dbReference type="ARBA" id="ARBA00022989"/>
    </source>
</evidence>
<feature type="binding site" evidence="8">
    <location>
        <position position="133"/>
    </location>
    <ligand>
        <name>UDP-alpha-D-glucose</name>
        <dbReference type="ChEBI" id="CHEBI:58885"/>
    </ligand>
</feature>
<evidence type="ECO:0000256" key="4">
    <source>
        <dbReference type="ARBA" id="ARBA00022692"/>
    </source>
</evidence>
<keyword evidence="4 9" id="KW-0812">Transmembrane</keyword>
<dbReference type="STRING" id="63057.A0A2P5D6Q0"/>
<keyword evidence="6 9" id="KW-0472">Membrane</keyword>
<dbReference type="Proteomes" id="UP000237000">
    <property type="component" value="Unassembled WGS sequence"/>
</dbReference>
<name>A0A2P5D6Q0_TREOI</name>
<dbReference type="InParanoid" id="A0A2P5D6Q0"/>
<dbReference type="Pfam" id="PF03552">
    <property type="entry name" value="Cellulose_synt"/>
    <property type="match status" value="1"/>
</dbReference>
<dbReference type="GO" id="GO:0016760">
    <property type="term" value="F:cellulose synthase (UDP-forming) activity"/>
    <property type="evidence" value="ECO:0007669"/>
    <property type="project" value="InterPro"/>
</dbReference>
<feature type="binding site" evidence="8">
    <location>
        <position position="163"/>
    </location>
    <ligand>
        <name>UDP-alpha-D-glucose</name>
        <dbReference type="ChEBI" id="CHEBI:58885"/>
    </ligand>
</feature>
<dbReference type="PANTHER" id="PTHR13301">
    <property type="entry name" value="X-BOX TRANSCRIPTION FACTOR-RELATED"/>
    <property type="match status" value="1"/>
</dbReference>
<dbReference type="InterPro" id="IPR005150">
    <property type="entry name" value="Cellulose_synth"/>
</dbReference>
<dbReference type="Gene3D" id="3.90.550.10">
    <property type="entry name" value="Spore Coat Polysaccharide Biosynthesis Protein SpsA, Chain A"/>
    <property type="match status" value="1"/>
</dbReference>